<name>A0A921MDC5_9MICO</name>
<dbReference type="Proteomes" id="UP000784435">
    <property type="component" value="Unassembled WGS sequence"/>
</dbReference>
<dbReference type="EMBL" id="DYUK01000132">
    <property type="protein sequence ID" value="HJG79973.1"/>
    <property type="molecule type" value="Genomic_DNA"/>
</dbReference>
<protein>
    <submittedName>
        <fullName evidence="4">L,D-transpeptidase family protein</fullName>
    </submittedName>
</protein>
<keyword evidence="2" id="KW-0732">Signal</keyword>
<evidence type="ECO:0000259" key="3">
    <source>
        <dbReference type="Pfam" id="PF03734"/>
    </source>
</evidence>
<dbReference type="PANTHER" id="PTHR38589">
    <property type="entry name" value="BLR0621 PROTEIN"/>
    <property type="match status" value="1"/>
</dbReference>
<gene>
    <name evidence="4" type="ORF">K8V08_06140</name>
</gene>
<evidence type="ECO:0000256" key="1">
    <source>
        <dbReference type="SAM" id="MobiDB-lite"/>
    </source>
</evidence>
<reference evidence="4" key="1">
    <citation type="journal article" date="2021" name="PeerJ">
        <title>Extensive microbial diversity within the chicken gut microbiome revealed by metagenomics and culture.</title>
        <authorList>
            <person name="Gilroy R."/>
            <person name="Ravi A."/>
            <person name="Getino M."/>
            <person name="Pursley I."/>
            <person name="Horton D.L."/>
            <person name="Alikhan N.F."/>
            <person name="Baker D."/>
            <person name="Gharbi K."/>
            <person name="Hall N."/>
            <person name="Watson M."/>
            <person name="Adriaenssens E.M."/>
            <person name="Foster-Nyarko E."/>
            <person name="Jarju S."/>
            <person name="Secka A."/>
            <person name="Antonio M."/>
            <person name="Oren A."/>
            <person name="Chaudhuri R.R."/>
            <person name="La Ragione R."/>
            <person name="Hildebrand F."/>
            <person name="Pallen M.J."/>
        </authorList>
    </citation>
    <scope>NUCLEOTIDE SEQUENCE</scope>
    <source>
        <strain evidence="4">ChiGjej5B5-7349</strain>
    </source>
</reference>
<proteinExistence type="predicted"/>
<accession>A0A921MDC5</accession>
<feature type="signal peptide" evidence="2">
    <location>
        <begin position="1"/>
        <end position="22"/>
    </location>
</feature>
<evidence type="ECO:0000313" key="5">
    <source>
        <dbReference type="Proteomes" id="UP000784435"/>
    </source>
</evidence>
<sequence>MYFPIRAVAAAAAVSAVTLALAIPPAAAVESPPTTASSSQSPGLSAGAIDESDAPTLEGGVDSGSSTSSTAKKAIQTAAKKHASKLGSSTTSVRCTLIKDGCYQKFQKGAVHWTKKTGAHPTYGTIASTWADTKREKGEYGYPTGDPYVSSTGRWAQKFQGGTISTGVIRKGLPHGVKPDGGRQLVLAHTASRSSTRGTVELWALNTSGTWKRDHRFTSARFGYNGLATASGKVEGDGKTPMGQYKIPFAFGTNSKPSGTDIEYRKVDRNDQWCGRSTSPHYNSWMDAPNKSCPAHAAEVLSDYYQYNYAAVIGYNPKRTPKRGSAIFLHTHGKGSTAGCVSVTTAQAKTLLRWMDPEKTPRIVIAPRGELKNQ</sequence>
<organism evidence="4 5">
    <name type="scientific">Brevibacterium senegalense</name>
    <dbReference type="NCBI Taxonomy" id="1033736"/>
    <lineage>
        <taxon>Bacteria</taxon>
        <taxon>Bacillati</taxon>
        <taxon>Actinomycetota</taxon>
        <taxon>Actinomycetes</taxon>
        <taxon>Micrococcales</taxon>
        <taxon>Brevibacteriaceae</taxon>
        <taxon>Brevibacterium</taxon>
    </lineage>
</organism>
<dbReference type="PANTHER" id="PTHR38589:SF1">
    <property type="entry name" value="BLR0621 PROTEIN"/>
    <property type="match status" value="1"/>
</dbReference>
<dbReference type="AlphaFoldDB" id="A0A921MDC5"/>
<feature type="chain" id="PRO_5038735879" evidence="2">
    <location>
        <begin position="23"/>
        <end position="374"/>
    </location>
</feature>
<comment type="caution">
    <text evidence="4">The sequence shown here is derived from an EMBL/GenBank/DDBJ whole genome shotgun (WGS) entry which is preliminary data.</text>
</comment>
<evidence type="ECO:0000313" key="4">
    <source>
        <dbReference type="EMBL" id="HJG79973.1"/>
    </source>
</evidence>
<feature type="domain" description="L,D-TPase catalytic" evidence="3">
    <location>
        <begin position="229"/>
        <end position="361"/>
    </location>
</feature>
<dbReference type="Pfam" id="PF08310">
    <property type="entry name" value="LGFP"/>
    <property type="match status" value="1"/>
</dbReference>
<dbReference type="InterPro" id="IPR013207">
    <property type="entry name" value="LGFP"/>
</dbReference>
<evidence type="ECO:0000256" key="2">
    <source>
        <dbReference type="SAM" id="SignalP"/>
    </source>
</evidence>
<feature type="region of interest" description="Disordered" evidence="1">
    <location>
        <begin position="29"/>
        <end position="69"/>
    </location>
</feature>
<dbReference type="InterPro" id="IPR005490">
    <property type="entry name" value="LD_TPept_cat_dom"/>
</dbReference>
<reference evidence="4" key="2">
    <citation type="submission" date="2021-09" db="EMBL/GenBank/DDBJ databases">
        <authorList>
            <person name="Gilroy R."/>
        </authorList>
    </citation>
    <scope>NUCLEOTIDE SEQUENCE</scope>
    <source>
        <strain evidence="4">ChiGjej5B5-7349</strain>
    </source>
</reference>
<feature type="compositionally biased region" description="Low complexity" evidence="1">
    <location>
        <begin position="31"/>
        <end position="42"/>
    </location>
</feature>
<dbReference type="GO" id="GO:0016740">
    <property type="term" value="F:transferase activity"/>
    <property type="evidence" value="ECO:0007669"/>
    <property type="project" value="InterPro"/>
</dbReference>
<dbReference type="Pfam" id="PF03734">
    <property type="entry name" value="YkuD"/>
    <property type="match status" value="1"/>
</dbReference>